<dbReference type="InterPro" id="IPR034829">
    <property type="entry name" value="DnaD-like_sf"/>
</dbReference>
<feature type="domain" description="Phage replisome organiser N-terminal" evidence="3">
    <location>
        <begin position="6"/>
        <end position="125"/>
    </location>
</feature>
<dbReference type="NCBIfam" id="TIGR01714">
    <property type="entry name" value="phage_rep_org_N"/>
    <property type="match status" value="1"/>
</dbReference>
<feature type="domain" description="DnaB/C C-terminal" evidence="2">
    <location>
        <begin position="169"/>
        <end position="239"/>
    </location>
</feature>
<dbReference type="InterPro" id="IPR006343">
    <property type="entry name" value="DnaB/C_C"/>
</dbReference>
<comment type="similarity">
    <text evidence="1">Belongs to the DnaB/DnaD family.</text>
</comment>
<dbReference type="Proteomes" id="UP000247612">
    <property type="component" value="Unassembled WGS sequence"/>
</dbReference>
<dbReference type="EMBL" id="QJKH01000011">
    <property type="protein sequence ID" value="PXX77395.1"/>
    <property type="molecule type" value="Genomic_DNA"/>
</dbReference>
<proteinExistence type="inferred from homology"/>
<evidence type="ECO:0000313" key="4">
    <source>
        <dbReference type="EMBL" id="PXX77395.1"/>
    </source>
</evidence>
<dbReference type="AlphaFoldDB" id="A0A318KNL8"/>
<dbReference type="SUPFAM" id="SSF158499">
    <property type="entry name" value="DnaD domain-like"/>
    <property type="match status" value="1"/>
</dbReference>
<dbReference type="PANTHER" id="PTHR37293:SF7">
    <property type="entry name" value="HYPOTHETICAL PHAGE PROTEIN"/>
    <property type="match status" value="1"/>
</dbReference>
<evidence type="ECO:0000259" key="2">
    <source>
        <dbReference type="Pfam" id="PF07261"/>
    </source>
</evidence>
<dbReference type="Gene3D" id="1.10.10.630">
    <property type="entry name" value="DnaD domain-like"/>
    <property type="match status" value="1"/>
</dbReference>
<dbReference type="NCBIfam" id="TIGR01446">
    <property type="entry name" value="DnaD_dom"/>
    <property type="match status" value="1"/>
</dbReference>
<gene>
    <name evidence="4" type="ORF">DES51_111147</name>
</gene>
<dbReference type="InterPro" id="IPR053162">
    <property type="entry name" value="DnaD"/>
</dbReference>
<protein>
    <submittedName>
        <fullName evidence="4">Putative phage replisome organizer</fullName>
    </submittedName>
</protein>
<evidence type="ECO:0000259" key="3">
    <source>
        <dbReference type="Pfam" id="PF09681"/>
    </source>
</evidence>
<keyword evidence="5" id="KW-1185">Reference proteome</keyword>
<evidence type="ECO:0000313" key="5">
    <source>
        <dbReference type="Proteomes" id="UP000247612"/>
    </source>
</evidence>
<comment type="caution">
    <text evidence="4">The sequence shown here is derived from an EMBL/GenBank/DDBJ whole genome shotgun (WGS) entry which is preliminary data.</text>
</comment>
<dbReference type="STRING" id="1034346.GCA_000313565_03311"/>
<name>A0A318KNL8_9FIRM</name>
<dbReference type="InterPro" id="IPR010056">
    <property type="entry name" value="Phage_rep_org__N"/>
</dbReference>
<evidence type="ECO:0000256" key="1">
    <source>
        <dbReference type="ARBA" id="ARBA00093462"/>
    </source>
</evidence>
<dbReference type="RefSeq" id="WP_022939589.1">
    <property type="nucleotide sequence ID" value="NZ_CABKRQ010000010.1"/>
</dbReference>
<dbReference type="Pfam" id="PF07261">
    <property type="entry name" value="DnaB_2"/>
    <property type="match status" value="1"/>
</dbReference>
<dbReference type="OrthoDB" id="1652900at2"/>
<accession>A0A318KNL8</accession>
<reference evidence="4 5" key="1">
    <citation type="submission" date="2018-05" db="EMBL/GenBank/DDBJ databases">
        <title>Genomic Encyclopedia of Type Strains, Phase IV (KMG-IV): sequencing the most valuable type-strain genomes for metagenomic binning, comparative biology and taxonomic classification.</title>
        <authorList>
            <person name="Goeker M."/>
        </authorList>
    </citation>
    <scope>NUCLEOTIDE SEQUENCE [LARGE SCALE GENOMIC DNA]</scope>
    <source>
        <strain evidence="4 5">JC118</strain>
    </source>
</reference>
<dbReference type="PANTHER" id="PTHR37293">
    <property type="entry name" value="PHAGE REPLICATION PROTEIN-RELATED"/>
    <property type="match status" value="1"/>
</dbReference>
<organism evidence="4 5">
    <name type="scientific">Dielma fastidiosa</name>
    <dbReference type="NCBI Taxonomy" id="1034346"/>
    <lineage>
        <taxon>Bacteria</taxon>
        <taxon>Bacillati</taxon>
        <taxon>Bacillota</taxon>
        <taxon>Erysipelotrichia</taxon>
        <taxon>Erysipelotrichales</taxon>
        <taxon>Erysipelotrichaceae</taxon>
        <taxon>Dielma</taxon>
    </lineage>
</organism>
<sequence length="292" mass="34300">MNDVKWIKLTVNVFDDEKIKFIETMPNGDTLIIIWFKLLCLAGKCNSGGYIMLTDKLAYTDEMLSSIFRKDIKMIQFALNTFQMLDMVEIVENRYFISNWDKHQSLDKLEAKKAYDREYQKKVREAKKISLENRTSVVRVSNDNRSLELELDLDKESIKEEEPRACVLFDLFETEMQRPITQKECELLSEWLQEFPSDVLELSLTEAVKSNARNFRYIEAILNNWRQAGVKTHADALRQIAEFETAKKPKKKAKRTAEVPLPDWYTGKEAEEETVMSEEERQKLIEELKNFG</sequence>
<dbReference type="Pfam" id="PF09681">
    <property type="entry name" value="Phage_rep_org_N"/>
    <property type="match status" value="1"/>
</dbReference>